<accession>F8NS54</accession>
<name>F8NS54_SERL9</name>
<gene>
    <name evidence="1" type="ORF">SERLADRAFT_464464</name>
</gene>
<proteinExistence type="predicted"/>
<evidence type="ECO:0000313" key="1">
    <source>
        <dbReference type="EMBL" id="EGO26887.1"/>
    </source>
</evidence>
<dbReference type="RefSeq" id="XP_007317060.1">
    <property type="nucleotide sequence ID" value="XM_007316998.1"/>
</dbReference>
<organism>
    <name type="scientific">Serpula lacrymans var. lacrymans (strain S7.9)</name>
    <name type="common">Dry rot fungus</name>
    <dbReference type="NCBI Taxonomy" id="578457"/>
    <lineage>
        <taxon>Eukaryota</taxon>
        <taxon>Fungi</taxon>
        <taxon>Dikarya</taxon>
        <taxon>Basidiomycota</taxon>
        <taxon>Agaricomycotina</taxon>
        <taxon>Agaricomycetes</taxon>
        <taxon>Agaricomycetidae</taxon>
        <taxon>Boletales</taxon>
        <taxon>Coniophorineae</taxon>
        <taxon>Serpulaceae</taxon>
        <taxon>Serpula</taxon>
    </lineage>
</organism>
<dbReference type="Proteomes" id="UP000008064">
    <property type="component" value="Unassembled WGS sequence"/>
</dbReference>
<sequence>MSINRGVRSDSCTQSGENEATEIRCSRTLGIGRWDREIVVCTVPLAGETWLLFKKEPKNIMRGAKSLLEVATYAMSPIDKVSSESLDVYLLEHHRPVKMSLTQTTAHTLYDHDCRGVPSNASYNRDGFVDFLQGATGHLTKHLTAIFLW</sequence>
<dbReference type="EMBL" id="GL945432">
    <property type="protein sequence ID" value="EGO26887.1"/>
    <property type="molecule type" value="Genomic_DNA"/>
</dbReference>
<protein>
    <submittedName>
        <fullName evidence="1">Uncharacterized protein</fullName>
    </submittedName>
</protein>
<dbReference type="AlphaFoldDB" id="F8NS54"/>
<dbReference type="HOGENOM" id="CLU_146880_0_0_1"/>
<reference evidence="1" key="1">
    <citation type="submission" date="2011-04" db="EMBL/GenBank/DDBJ databases">
        <title>Evolution of plant cell wall degrading machinery underlies the functional diversity of forest fungi.</title>
        <authorList>
            <consortium name="US DOE Joint Genome Institute (JGI-PGF)"/>
            <person name="Eastwood D.C."/>
            <person name="Floudas D."/>
            <person name="Binder M."/>
            <person name="Majcherczyk A."/>
            <person name="Schneider P."/>
            <person name="Aerts A."/>
            <person name="Asiegbu F.O."/>
            <person name="Baker S.E."/>
            <person name="Barry K."/>
            <person name="Bendiksby M."/>
            <person name="Blumentritt M."/>
            <person name="Coutinho P.M."/>
            <person name="Cullen D."/>
            <person name="Cullen D."/>
            <person name="Gathman A."/>
            <person name="Goodell B."/>
            <person name="Henrissat B."/>
            <person name="Ihrmark K."/>
            <person name="Kauserud H."/>
            <person name="Kohler A."/>
            <person name="LaButti K."/>
            <person name="Lapidus A."/>
            <person name="Lavin J.L."/>
            <person name="Lee Y.-H."/>
            <person name="Lindquist E."/>
            <person name="Lilly W."/>
            <person name="Lucas S."/>
            <person name="Morin E."/>
            <person name="Murat C."/>
            <person name="Oguiza J.A."/>
            <person name="Park J."/>
            <person name="Pisabarro A.G."/>
            <person name="Riley R."/>
            <person name="Rosling A."/>
            <person name="Salamov A."/>
            <person name="Schmidt O."/>
            <person name="Schmutz J."/>
            <person name="Skrede I."/>
            <person name="Stenlid J."/>
            <person name="Wiebenga A."/>
            <person name="Xie X."/>
            <person name="Kues U."/>
            <person name="Hibbett D.S."/>
            <person name="Hoffmeister D."/>
            <person name="Hogberg N."/>
            <person name="Martin F."/>
            <person name="Grigoriev I.V."/>
            <person name="Watkinson S.C."/>
        </authorList>
    </citation>
    <scope>NUCLEOTIDE SEQUENCE</scope>
    <source>
        <strain evidence="1">S7.9</strain>
    </source>
</reference>
<dbReference type="GeneID" id="18818747"/>
<dbReference type="KEGG" id="sla:SERLADRAFT_464464"/>